<dbReference type="EMBL" id="PDKZ01000002">
    <property type="protein sequence ID" value="PHH39155.1"/>
    <property type="molecule type" value="Genomic_DNA"/>
</dbReference>
<name>A0A2C5VZ81_PSEPU</name>
<evidence type="ECO:0000313" key="2">
    <source>
        <dbReference type="EMBL" id="PHH39155.1"/>
    </source>
</evidence>
<gene>
    <name evidence="2" type="ORF">CRX57_02900</name>
</gene>
<organism evidence="2 3">
    <name type="scientific">Pseudomonas putida</name>
    <name type="common">Arthrobacter siderocapsulatus</name>
    <dbReference type="NCBI Taxonomy" id="303"/>
    <lineage>
        <taxon>Bacteria</taxon>
        <taxon>Pseudomonadati</taxon>
        <taxon>Pseudomonadota</taxon>
        <taxon>Gammaproteobacteria</taxon>
        <taxon>Pseudomonadales</taxon>
        <taxon>Pseudomonadaceae</taxon>
        <taxon>Pseudomonas</taxon>
    </lineage>
</organism>
<keyword evidence="1" id="KW-0732">Signal</keyword>
<reference evidence="3" key="1">
    <citation type="submission" date="2017-10" db="EMBL/GenBank/DDBJ databases">
        <title>FDA dAtabase for Regulatory Grade micrObial Sequences (FDA-ARGOS): Supporting development and validation of Infectious Disease Dx tests.</title>
        <authorList>
            <person name="Goldberg B."/>
            <person name="Campos J."/>
            <person name="Tallon L."/>
            <person name="Sadzewicz L."/>
            <person name="Ott S."/>
            <person name="Zhao X."/>
            <person name="Nagaraj S."/>
            <person name="Vavikolanu K."/>
            <person name="Aluvathingal J."/>
            <person name="Nadendla S."/>
            <person name="Geyer C."/>
            <person name="Sichtig H."/>
        </authorList>
    </citation>
    <scope>NUCLEOTIDE SEQUENCE [LARGE SCALE GENOMIC DNA]</scope>
    <source>
        <strain evidence="3">FDAARGOS_376</strain>
    </source>
</reference>
<sequence>MPLERSRIGVFAALIGCTLASTAHAASEHEMAVGGAALYQVCGEKHPEKELSLEQFISLHPHMSTQLANDIREFSSQPKHKAELEQMVVRMRTEATQELLEVICDSYYRDAKGRE</sequence>
<protein>
    <submittedName>
        <fullName evidence="2">Uncharacterized protein</fullName>
    </submittedName>
</protein>
<proteinExistence type="predicted"/>
<evidence type="ECO:0000313" key="3">
    <source>
        <dbReference type="Proteomes" id="UP000222460"/>
    </source>
</evidence>
<dbReference type="RefSeq" id="WP_098964167.1">
    <property type="nucleotide sequence ID" value="NZ_CP083988.1"/>
</dbReference>
<dbReference type="AlphaFoldDB" id="A0A2C5VZ81"/>
<evidence type="ECO:0000256" key="1">
    <source>
        <dbReference type="SAM" id="SignalP"/>
    </source>
</evidence>
<comment type="caution">
    <text evidence="2">The sequence shown here is derived from an EMBL/GenBank/DDBJ whole genome shotgun (WGS) entry which is preliminary data.</text>
</comment>
<accession>A0A2C5VZ81</accession>
<feature type="chain" id="PRO_5013038951" evidence="1">
    <location>
        <begin position="26"/>
        <end position="115"/>
    </location>
</feature>
<dbReference type="Proteomes" id="UP000222460">
    <property type="component" value="Unassembled WGS sequence"/>
</dbReference>
<feature type="signal peptide" evidence="1">
    <location>
        <begin position="1"/>
        <end position="25"/>
    </location>
</feature>